<keyword evidence="9" id="KW-0460">Magnesium</keyword>
<name>A0A838YN28_9GAMM</name>
<dbReference type="InterPro" id="IPR003821">
    <property type="entry name" value="DXP_reductoisomerase"/>
</dbReference>
<feature type="binding site" evidence="9">
    <location>
        <position position="11"/>
    </location>
    <ligand>
        <name>NADPH</name>
        <dbReference type="ChEBI" id="CHEBI:57783"/>
    </ligand>
</feature>
<evidence type="ECO:0000313" key="14">
    <source>
        <dbReference type="Proteomes" id="UP000585327"/>
    </source>
</evidence>
<feature type="binding site" evidence="9">
    <location>
        <position position="122"/>
    </location>
    <ligand>
        <name>1-deoxy-D-xylulose 5-phosphate</name>
        <dbReference type="ChEBI" id="CHEBI:57792"/>
    </ligand>
</feature>
<dbReference type="Gene3D" id="1.10.1740.10">
    <property type="match status" value="1"/>
</dbReference>
<dbReference type="Pfam" id="PF08436">
    <property type="entry name" value="DXP_redisom_C"/>
    <property type="match status" value="1"/>
</dbReference>
<dbReference type="AlphaFoldDB" id="A0A838YN28"/>
<evidence type="ECO:0000259" key="11">
    <source>
        <dbReference type="Pfam" id="PF08436"/>
    </source>
</evidence>
<dbReference type="UniPathway" id="UPA00056">
    <property type="reaction ID" value="UER00092"/>
</dbReference>
<feature type="binding site" evidence="9">
    <location>
        <position position="148"/>
    </location>
    <ligand>
        <name>1-deoxy-D-xylulose 5-phosphate</name>
        <dbReference type="ChEBI" id="CHEBI:57792"/>
    </ligand>
</feature>
<dbReference type="FunFam" id="3.40.50.720:FF:000045">
    <property type="entry name" value="1-deoxy-D-xylulose 5-phosphate reductoisomerase"/>
    <property type="match status" value="1"/>
</dbReference>
<dbReference type="GO" id="GO:0030604">
    <property type="term" value="F:1-deoxy-D-xylulose-5-phosphate reductoisomerase activity"/>
    <property type="evidence" value="ECO:0007669"/>
    <property type="project" value="UniProtKB-UniRule"/>
</dbReference>
<comment type="cofactor">
    <cofactor evidence="9">
        <name>Mg(2+)</name>
        <dbReference type="ChEBI" id="CHEBI:18420"/>
    </cofactor>
    <cofactor evidence="9">
        <name>Mn(2+)</name>
        <dbReference type="ChEBI" id="CHEBI:29035"/>
    </cofactor>
</comment>
<dbReference type="PANTHER" id="PTHR30525">
    <property type="entry name" value="1-DEOXY-D-XYLULOSE 5-PHOSPHATE REDUCTOISOMERASE"/>
    <property type="match status" value="1"/>
</dbReference>
<feature type="binding site" evidence="9">
    <location>
        <position position="147"/>
    </location>
    <ligand>
        <name>Mn(2+)</name>
        <dbReference type="ChEBI" id="CHEBI:29035"/>
    </ligand>
</feature>
<feature type="binding site" evidence="9">
    <location>
        <position position="12"/>
    </location>
    <ligand>
        <name>NADPH</name>
        <dbReference type="ChEBI" id="CHEBI:57783"/>
    </ligand>
</feature>
<feature type="binding site" evidence="9">
    <location>
        <position position="13"/>
    </location>
    <ligand>
        <name>NADPH</name>
        <dbReference type="ChEBI" id="CHEBI:57783"/>
    </ligand>
</feature>
<comment type="caution">
    <text evidence="13">The sequence shown here is derived from an EMBL/GenBank/DDBJ whole genome shotgun (WGS) entry which is preliminary data.</text>
</comment>
<keyword evidence="4 9" id="KW-0521">NADP</keyword>
<feature type="binding site" evidence="9">
    <location>
        <position position="197"/>
    </location>
    <ligand>
        <name>1-deoxy-D-xylulose 5-phosphate</name>
        <dbReference type="ChEBI" id="CHEBI:57792"/>
    </ligand>
</feature>
<keyword evidence="5 9" id="KW-0560">Oxidoreductase</keyword>
<dbReference type="InterPro" id="IPR036291">
    <property type="entry name" value="NAD(P)-bd_dom_sf"/>
</dbReference>
<dbReference type="EC" id="1.1.1.267" evidence="9"/>
<evidence type="ECO:0000256" key="4">
    <source>
        <dbReference type="ARBA" id="ARBA00022857"/>
    </source>
</evidence>
<comment type="similarity">
    <text evidence="2 9">Belongs to the DXR family.</text>
</comment>
<feature type="binding site" evidence="9">
    <location>
        <position position="38"/>
    </location>
    <ligand>
        <name>NADPH</name>
        <dbReference type="ChEBI" id="CHEBI:57783"/>
    </ligand>
</feature>
<keyword evidence="13" id="KW-0413">Isomerase</keyword>
<feature type="binding site" evidence="9">
    <location>
        <position position="123"/>
    </location>
    <ligand>
        <name>NADPH</name>
        <dbReference type="ChEBI" id="CHEBI:57783"/>
    </ligand>
</feature>
<evidence type="ECO:0000256" key="5">
    <source>
        <dbReference type="ARBA" id="ARBA00023002"/>
    </source>
</evidence>
<feature type="binding site" evidence="9">
    <location>
        <position position="219"/>
    </location>
    <ligand>
        <name>Mn(2+)</name>
        <dbReference type="ChEBI" id="CHEBI:29035"/>
    </ligand>
</feature>
<feature type="binding site" evidence="9">
    <location>
        <position position="174"/>
    </location>
    <ligand>
        <name>1-deoxy-D-xylulose 5-phosphate</name>
        <dbReference type="ChEBI" id="CHEBI:57792"/>
    </ligand>
</feature>
<feature type="domain" description="DXP reductoisomerase C-terminal" evidence="12">
    <location>
        <begin position="259"/>
        <end position="373"/>
    </location>
</feature>
<feature type="binding site" evidence="9">
    <location>
        <position position="215"/>
    </location>
    <ligand>
        <name>1-deoxy-D-xylulose 5-phosphate</name>
        <dbReference type="ChEBI" id="CHEBI:57792"/>
    </ligand>
</feature>
<feature type="binding site" evidence="9">
    <location>
        <position position="149"/>
    </location>
    <ligand>
        <name>Mn(2+)</name>
        <dbReference type="ChEBI" id="CHEBI:29035"/>
    </ligand>
</feature>
<dbReference type="GO" id="GO:0070402">
    <property type="term" value="F:NADPH binding"/>
    <property type="evidence" value="ECO:0007669"/>
    <property type="project" value="InterPro"/>
</dbReference>
<evidence type="ECO:0000259" key="10">
    <source>
        <dbReference type="Pfam" id="PF02670"/>
    </source>
</evidence>
<evidence type="ECO:0000256" key="3">
    <source>
        <dbReference type="ARBA" id="ARBA00022723"/>
    </source>
</evidence>
<dbReference type="Pfam" id="PF13288">
    <property type="entry name" value="DXPR_C"/>
    <property type="match status" value="1"/>
</dbReference>
<feature type="binding site" evidence="9">
    <location>
        <position position="216"/>
    </location>
    <ligand>
        <name>1-deoxy-D-xylulose 5-phosphate</name>
        <dbReference type="ChEBI" id="CHEBI:57792"/>
    </ligand>
</feature>
<feature type="binding site" evidence="9">
    <location>
        <position position="203"/>
    </location>
    <ligand>
        <name>NADPH</name>
        <dbReference type="ChEBI" id="CHEBI:57783"/>
    </ligand>
</feature>
<dbReference type="InterPro" id="IPR026877">
    <property type="entry name" value="DXPR_C"/>
</dbReference>
<feature type="binding site" evidence="9">
    <location>
        <position position="121"/>
    </location>
    <ligand>
        <name>NADPH</name>
        <dbReference type="ChEBI" id="CHEBI:57783"/>
    </ligand>
</feature>
<keyword evidence="3 9" id="KW-0479">Metal-binding</keyword>
<dbReference type="InterPro" id="IPR036169">
    <property type="entry name" value="DXPR_C_sf"/>
</dbReference>
<dbReference type="Gene3D" id="3.40.50.720">
    <property type="entry name" value="NAD(P)-binding Rossmann-like Domain"/>
    <property type="match status" value="1"/>
</dbReference>
<sequence length="384" mass="42340">MKNILILGCTGSVGESTLKVIEENRDSFRLIGMSFHSNSARAIEIIEEHAPDFVYTNIEDSKTAIKDMSKTSFEILSGSNDLEKLLTIDNVDIIISAISGFAGLEATILAAKTGKRILLANKESIVVAGDLLIPLAKEHKTQIIPIDSEHNAIHQCLLSCTDSNDISDIVITASGGPFLNHSLDELSTVSIKQALAHPNWSMGSKISIDSATLVNKCLELIEAKYLFNLDESKFSLIVHPQSIIHSIVTFKDGSSISQMSNPDMRVPIANALSFDRKVPFKFKPLDFSGMRLDFLPFPDDRIFLEEMARTVCSDGGLLGTIFNAANEVAVASFLKEEIKFSDIYSVIERTFDTKSMSNNIDLESIYEMDKETRIQAKKVIESLP</sequence>
<evidence type="ECO:0000256" key="2">
    <source>
        <dbReference type="ARBA" id="ARBA00006825"/>
    </source>
</evidence>
<evidence type="ECO:0000256" key="8">
    <source>
        <dbReference type="ARBA" id="ARBA00048543"/>
    </source>
</evidence>
<evidence type="ECO:0000256" key="6">
    <source>
        <dbReference type="ARBA" id="ARBA00023211"/>
    </source>
</evidence>
<dbReference type="NCBIfam" id="TIGR00243">
    <property type="entry name" value="Dxr"/>
    <property type="match status" value="1"/>
</dbReference>
<dbReference type="Proteomes" id="UP000585327">
    <property type="component" value="Unassembled WGS sequence"/>
</dbReference>
<evidence type="ECO:0000313" key="13">
    <source>
        <dbReference type="EMBL" id="MBA4723646.1"/>
    </source>
</evidence>
<dbReference type="EMBL" id="JACETM010000001">
    <property type="protein sequence ID" value="MBA4723646.1"/>
    <property type="molecule type" value="Genomic_DNA"/>
</dbReference>
<dbReference type="GO" id="GO:0016853">
    <property type="term" value="F:isomerase activity"/>
    <property type="evidence" value="ECO:0007669"/>
    <property type="project" value="UniProtKB-KW"/>
</dbReference>
<dbReference type="InterPro" id="IPR013644">
    <property type="entry name" value="DXP_reductoisomerase_C"/>
</dbReference>
<dbReference type="PIRSF" id="PIRSF006205">
    <property type="entry name" value="Dxp_reductismrs"/>
    <property type="match status" value="1"/>
</dbReference>
<comment type="function">
    <text evidence="9">Catalyzes the NADPH-dependent rearrangement and reduction of 1-deoxy-D-xylulose-5-phosphate (DXP) to 2-C-methyl-D-erythritol 4-phosphate (MEP).</text>
</comment>
<dbReference type="PANTHER" id="PTHR30525:SF0">
    <property type="entry name" value="1-DEOXY-D-XYLULOSE 5-PHOSPHATE REDUCTOISOMERASE, CHLOROPLASTIC"/>
    <property type="match status" value="1"/>
</dbReference>
<dbReference type="GO" id="GO:0030145">
    <property type="term" value="F:manganese ion binding"/>
    <property type="evidence" value="ECO:0007669"/>
    <property type="project" value="TreeGrafter"/>
</dbReference>
<accession>A0A838YN28</accession>
<feature type="binding site" evidence="9">
    <location>
        <position position="210"/>
    </location>
    <ligand>
        <name>1-deoxy-D-xylulose 5-phosphate</name>
        <dbReference type="ChEBI" id="CHEBI:57792"/>
    </ligand>
</feature>
<comment type="catalytic activity">
    <reaction evidence="8">
        <text>2-C-methyl-D-erythritol 4-phosphate + NADP(+) = 1-deoxy-D-xylulose 5-phosphate + NADPH + H(+)</text>
        <dbReference type="Rhea" id="RHEA:13717"/>
        <dbReference type="ChEBI" id="CHEBI:15378"/>
        <dbReference type="ChEBI" id="CHEBI:57783"/>
        <dbReference type="ChEBI" id="CHEBI:57792"/>
        <dbReference type="ChEBI" id="CHEBI:58262"/>
        <dbReference type="ChEBI" id="CHEBI:58349"/>
        <dbReference type="EC" id="1.1.1.267"/>
    </reaction>
    <physiologicalReaction direction="right-to-left" evidence="8">
        <dbReference type="Rhea" id="RHEA:13719"/>
    </physiologicalReaction>
</comment>
<keyword evidence="6 9" id="KW-0464">Manganese</keyword>
<gene>
    <name evidence="9" type="primary">dxr</name>
    <name evidence="13" type="ORF">H2021_00360</name>
</gene>
<evidence type="ECO:0000256" key="1">
    <source>
        <dbReference type="ARBA" id="ARBA00005094"/>
    </source>
</evidence>
<organism evidence="13 14">
    <name type="scientific">SAR86 cluster bacterium</name>
    <dbReference type="NCBI Taxonomy" id="2030880"/>
    <lineage>
        <taxon>Bacteria</taxon>
        <taxon>Pseudomonadati</taxon>
        <taxon>Pseudomonadota</taxon>
        <taxon>Gammaproteobacteria</taxon>
        <taxon>SAR86 cluster</taxon>
    </lineage>
</organism>
<feature type="binding site" evidence="9">
    <location>
        <position position="149"/>
    </location>
    <ligand>
        <name>1-deoxy-D-xylulose 5-phosphate</name>
        <dbReference type="ChEBI" id="CHEBI:57792"/>
    </ligand>
</feature>
<reference evidence="13 14" key="1">
    <citation type="submission" date="2020-06" db="EMBL/GenBank/DDBJ databases">
        <title>Dysbiosis in marine aquaculture revealed through microbiome analysis: reverse ecology for environmental sustainability.</title>
        <authorList>
            <person name="Haro-Moreno J.M."/>
            <person name="Coutinho F.H."/>
            <person name="Zaragoza-Solas A."/>
            <person name="Picazo A."/>
            <person name="Almagro-Moreno S."/>
            <person name="Lopez-Perez M."/>
        </authorList>
    </citation>
    <scope>NUCLEOTIDE SEQUENCE [LARGE SCALE GENOMIC DNA]</scope>
    <source>
        <strain evidence="13">MCMED-G42</strain>
    </source>
</reference>
<keyword evidence="7 9" id="KW-0414">Isoprene biosynthesis</keyword>
<feature type="domain" description="1-deoxy-D-xylulose 5-phosphate reductoisomerase N-terminal" evidence="10">
    <location>
        <begin position="4"/>
        <end position="129"/>
    </location>
</feature>
<dbReference type="SUPFAM" id="SSF69055">
    <property type="entry name" value="1-deoxy-D-xylulose-5-phosphate reductoisomerase, C-terminal domain"/>
    <property type="match status" value="1"/>
</dbReference>
<dbReference type="Pfam" id="PF02670">
    <property type="entry name" value="DXP_reductoisom"/>
    <property type="match status" value="1"/>
</dbReference>
<dbReference type="HAMAP" id="MF_00183">
    <property type="entry name" value="DXP_reductoisom"/>
    <property type="match status" value="1"/>
</dbReference>
<dbReference type="SUPFAM" id="SSF51735">
    <property type="entry name" value="NAD(P)-binding Rossmann-fold domains"/>
    <property type="match status" value="1"/>
</dbReference>
<evidence type="ECO:0000259" key="12">
    <source>
        <dbReference type="Pfam" id="PF13288"/>
    </source>
</evidence>
<comment type="caution">
    <text evidence="9">Lacks conserved residue(s) required for the propagation of feature annotation.</text>
</comment>
<proteinExistence type="inferred from homology"/>
<comment type="pathway">
    <text evidence="1 9">Isoprenoid biosynthesis; isopentenyl diphosphate biosynthesis via DXP pathway; isopentenyl diphosphate from 1-deoxy-D-xylulose 5-phosphate: step 1/6.</text>
</comment>
<dbReference type="SUPFAM" id="SSF55347">
    <property type="entry name" value="Glyceraldehyde-3-phosphate dehydrogenase-like, C-terminal domain"/>
    <property type="match status" value="1"/>
</dbReference>
<feature type="binding site" evidence="9">
    <location>
        <position position="10"/>
    </location>
    <ligand>
        <name>NADPH</name>
        <dbReference type="ChEBI" id="CHEBI:57783"/>
    </ligand>
</feature>
<dbReference type="InterPro" id="IPR013512">
    <property type="entry name" value="DXP_reductoisomerase_N"/>
</dbReference>
<protein>
    <recommendedName>
        <fullName evidence="9">1-deoxy-D-xylulose 5-phosphate reductoisomerase</fullName>
        <shortName evidence="9">DXP reductoisomerase</shortName>
        <ecNumber evidence="9">1.1.1.267</ecNumber>
    </recommendedName>
    <alternativeName>
        <fullName evidence="9">1-deoxyxylulose-5-phosphate reductoisomerase</fullName>
    </alternativeName>
    <alternativeName>
        <fullName evidence="9">2-C-methyl-D-erythritol 4-phosphate synthase</fullName>
    </alternativeName>
</protein>
<feature type="domain" description="1-deoxy-D-xylulose 5-phosphate reductoisomerase C-terminal" evidence="11">
    <location>
        <begin position="143"/>
        <end position="227"/>
    </location>
</feature>
<evidence type="ECO:0000256" key="9">
    <source>
        <dbReference type="HAMAP-Rule" id="MF_00183"/>
    </source>
</evidence>
<feature type="binding site" evidence="9">
    <location>
        <position position="219"/>
    </location>
    <ligand>
        <name>1-deoxy-D-xylulose 5-phosphate</name>
        <dbReference type="ChEBI" id="CHEBI:57792"/>
    </ligand>
</feature>
<evidence type="ECO:0000256" key="7">
    <source>
        <dbReference type="ARBA" id="ARBA00023229"/>
    </source>
</evidence>
<dbReference type="GO" id="GO:0051484">
    <property type="term" value="P:isopentenyl diphosphate biosynthetic process, methylerythritol 4-phosphate pathway involved in terpenoid biosynthetic process"/>
    <property type="evidence" value="ECO:0007669"/>
    <property type="project" value="TreeGrafter"/>
</dbReference>